<keyword evidence="4" id="KW-1185">Reference proteome</keyword>
<evidence type="ECO:0000313" key="3">
    <source>
        <dbReference type="EMBL" id="EME45666.1"/>
    </source>
</evidence>
<dbReference type="OMA" id="GHYWSYT"/>
<reference evidence="4" key="1">
    <citation type="journal article" date="2012" name="PLoS Genet.">
        <title>The genomes of the fungal plant pathogens Cladosporium fulvum and Dothistroma septosporum reveal adaptation to different hosts and lifestyles but also signatures of common ancestry.</title>
        <authorList>
            <person name="de Wit P.J.G.M."/>
            <person name="van der Burgt A."/>
            <person name="Oekmen B."/>
            <person name="Stergiopoulos I."/>
            <person name="Abd-Elsalam K.A."/>
            <person name="Aerts A.L."/>
            <person name="Bahkali A.H."/>
            <person name="Beenen H.G."/>
            <person name="Chettri P."/>
            <person name="Cox M.P."/>
            <person name="Datema E."/>
            <person name="de Vries R.P."/>
            <person name="Dhillon B."/>
            <person name="Ganley A.R."/>
            <person name="Griffiths S.A."/>
            <person name="Guo Y."/>
            <person name="Hamelin R.C."/>
            <person name="Henrissat B."/>
            <person name="Kabir M.S."/>
            <person name="Jashni M.K."/>
            <person name="Kema G."/>
            <person name="Klaubauf S."/>
            <person name="Lapidus A."/>
            <person name="Levasseur A."/>
            <person name="Lindquist E."/>
            <person name="Mehrabi R."/>
            <person name="Ohm R.A."/>
            <person name="Owen T.J."/>
            <person name="Salamov A."/>
            <person name="Schwelm A."/>
            <person name="Schijlen E."/>
            <person name="Sun H."/>
            <person name="van den Burg H.A."/>
            <person name="van Ham R.C.H.J."/>
            <person name="Zhang S."/>
            <person name="Goodwin S.B."/>
            <person name="Grigoriev I.V."/>
            <person name="Collemare J."/>
            <person name="Bradshaw R.E."/>
        </authorList>
    </citation>
    <scope>NUCLEOTIDE SEQUENCE [LARGE SCALE GENOMIC DNA]</scope>
    <source>
        <strain evidence="4">NZE10 / CBS 128990</strain>
    </source>
</reference>
<dbReference type="InterPro" id="IPR038765">
    <property type="entry name" value="Papain-like_cys_pep_sf"/>
</dbReference>
<protein>
    <recommendedName>
        <fullName evidence="2">USP domain-containing protein</fullName>
    </recommendedName>
</protein>
<dbReference type="InterPro" id="IPR018200">
    <property type="entry name" value="USP_CS"/>
</dbReference>
<evidence type="ECO:0000313" key="4">
    <source>
        <dbReference type="Proteomes" id="UP000016933"/>
    </source>
</evidence>
<dbReference type="PROSITE" id="PS50235">
    <property type="entry name" value="USP_3"/>
    <property type="match status" value="1"/>
</dbReference>
<dbReference type="GO" id="GO:0004843">
    <property type="term" value="F:cysteine-type deubiquitinase activity"/>
    <property type="evidence" value="ECO:0007669"/>
    <property type="project" value="InterPro"/>
</dbReference>
<feature type="domain" description="USP" evidence="2">
    <location>
        <begin position="1438"/>
        <end position="1760"/>
    </location>
</feature>
<dbReference type="PANTHER" id="PTHR24006">
    <property type="entry name" value="UBIQUITIN CARBOXYL-TERMINAL HYDROLASE"/>
    <property type="match status" value="1"/>
</dbReference>
<dbReference type="GO" id="GO:0005829">
    <property type="term" value="C:cytosol"/>
    <property type="evidence" value="ECO:0007669"/>
    <property type="project" value="TreeGrafter"/>
</dbReference>
<dbReference type="InterPro" id="IPR001394">
    <property type="entry name" value="Peptidase_C19_UCH"/>
</dbReference>
<dbReference type="Proteomes" id="UP000016933">
    <property type="component" value="Unassembled WGS sequence"/>
</dbReference>
<sequence>MAATNIDWVRDPVVDANPDLTRKRQRLSEEPDTSPLSPTDDVMIEEVPMEEDGSSLATAIELHDDLDPLMAPFSDVFLLTNQNDWTTSEQIEWLRSQLAADNVMDPQFFAVLANALGEHISQAQALPDLGLIKYLAEQDFFDKLGEVCYRILARPTLFEEGLENKPGRARVLQDINDFMQGINDMCLNVVKILPAFMESLSARRDSAGTREVPQRNCLLWFIRILAQSLVGYRQGVYGYFKEFGFKPNGSRQEREEQFVGHEGAIGNLVVLLQKLTKYNDRLLDDAWDNQAWEAVSAILHIQNKLQLDDAEHIHAVLSILHRDVLPIICNRKKQALPAGLHGVSISVSEHLLEQLLASADTETVVQIYNKFIRSDGDAVFPERASGRTPVEQLIDLSDGDTDAQRSLMNTAWFLQRRNAMLRSSIMELRNQGMNDMNKRLPEYHKSYRVLSQGLEHPVLIYIVRFLRSNELTQYIFGPNSHASLINYSSDVIGFLAAMSNYTNQETDVIWHACTESVEVEKVKASWCLLTRICGMVDHGRLLYLVEKYAHTAPSKMNEDIVQFLGELIAKMHEKTEDSKEALPTGQDRLKTAFVSIDIMMNVHATTESELSIHLFNSASNELLRYTTSDYSTADRHAIYCRCINSFNDSGQTATAAAKVMNVLLHNVDFTPEESGDLLAMLSVRGAVDELSRFVKASRSSADRGMQRLAITPRLVMILYFVTLTGEAMPADAAQLLFENAFGGMALDNPARDLSWLFLSNLSKGTPRLADVASSVLDHFLSNLAVAVPLKHTTATLVHLLGESLFDPKDNGVSSGDEAAMLDSPVWRRIVDAAESSDDADVRKIAASTIRQLLCCPKVQLPKGMSAGVLQADFTRRQIDRLGKSHVESSAISGHPVYSQLELLYAVLQASREYPVYVKSDATPTICLSSSTLEHDLHFRLQLYRSGHNQPKSFQVQAKSTTTLKELAEILPAHTGTTEHRVILGGKLVDLTRQADESFAAIGLQSSGVMQICPKHTFQSDLNTLMKPVGAVEDTIMAHYDQIEDLLGATEDIASRTFDLLKQIRPPKQARNRVVSSDTSVNKLCPASSTWRTLYTIHVLRTHLLDFASIGVVDCAFFVRGTGILIAVIMDSSRQIVSQVYIQVLDCLVAFLQERSDSTANVEIVQKPDRFVTRVADMCLCAVGEHDSGKTELAGHAYRTLLHVCQQQPTIWESFAADSRMLERHQQLLFNTDLTLFGKIIDMIETFCNGTSNGKPIATVYFKILLGLVQGALATQRRATDFFRLATNILHADTTLLSDETKAREVIRTLVSALWQYRHTESPNFPLTDTAMAGLLQLLAESIQVVRSFKKPLALEGFALNVFSRLLFPPAHDTDWSPLLEEQSRGIAFRLVKMTCESEEDFRGVLLTALDSLQKTGNIDPAQNYPGRDKFLRPASDVSGLPNLRNTCYMNSLLQQLFANTRFRQFIFSVPIESTSQETVLAAVSRLFAQMQDAYSFVLDTNPLARLLDIDVWIQEDVHTFYENFLARLEADMPSAEFKAQLARFYTGNLVSQIKGSCGHISSRLEEFVDIPVVITSQKDLAGSLSTYIQGERMEGQNQYRCSTCAPSSDGRLVDAMKRSCIEDLPDNVTFCLKRFSFEAMFGGDASKENGRFEFPQIIDLGDYTRAVIEDSEAKKEETIFELVGVIVHWGTLTSGHYWSYTLSRNTSSPQSRKWLKLNDSIAETVKGGLEEVQEECFGGGLGFDGKPRQDNAYVLFYQRKTSLEGQVALTSPISDVYTLSPLPARVCLPPSLDEELHRHNSWCQRVAHVFDDDYASFLTWAVDSFSRYAAGGTTPSDTSDSQDEAKTSEKVDESAEFPAGDQLVQVIGAFVTAYLQRVIVCQPLAWKKQGIMTLALKKLVSGDRVVATTILCRVVEEPQWLNRVISHDKRSVRTFSYDLILACLSKLKASDPDGYRHALRHVVNVHATFIQPNMNMAMEADFITFAMDVAILGPEETAFILDEGYYLWTMGLLNLTGDESRRHQFPALWTQLISRPTMVSALYDFVHFMVSMQSDIALAPDKALTDVHEVTDTGVSLHKRELHMLCHGGRGGVSYWMQTSRYATKLEDWRASSPGRLLTLLCKTLPPRATTLLEASLIEFIEKEEDSFVAVLHMVLHYLSCDVPEVQAAPVVNALTRSLVEWEGSEDEFLRRIKDAYDFAPLSVLASTTVWLWNLLFLKKKSTIRARTLRFLEQDVFTGPAISDFDDLDAARAQFAFKLVKEGSNYLKTAYIKEWPRAKSEPTIAAGKIAVQHLHDLCDEAATLRSETKEDGEDPISTKLQIWMDEAPRAFANWERLEQDVLADWSQDDEIDMCAGPRESNELSEDDYYTSEGYSTVGDRNIAGRRHRTEGKGSLDVACTSNERHDHESNDQNEFQLVVLN</sequence>
<reference evidence="3 4" key="2">
    <citation type="journal article" date="2012" name="PLoS Pathog.">
        <title>Diverse lifestyles and strategies of plant pathogenesis encoded in the genomes of eighteen Dothideomycetes fungi.</title>
        <authorList>
            <person name="Ohm R.A."/>
            <person name="Feau N."/>
            <person name="Henrissat B."/>
            <person name="Schoch C.L."/>
            <person name="Horwitz B.A."/>
            <person name="Barry K.W."/>
            <person name="Condon B.J."/>
            <person name="Copeland A.C."/>
            <person name="Dhillon B."/>
            <person name="Glaser F."/>
            <person name="Hesse C.N."/>
            <person name="Kosti I."/>
            <person name="LaButti K."/>
            <person name="Lindquist E.A."/>
            <person name="Lucas S."/>
            <person name="Salamov A.A."/>
            <person name="Bradshaw R.E."/>
            <person name="Ciuffetti L."/>
            <person name="Hamelin R.C."/>
            <person name="Kema G.H.J."/>
            <person name="Lawrence C."/>
            <person name="Scott J.A."/>
            <person name="Spatafora J.W."/>
            <person name="Turgeon B.G."/>
            <person name="de Wit P.J.G.M."/>
            <person name="Zhong S."/>
            <person name="Goodwin S.B."/>
            <person name="Grigoriev I.V."/>
        </authorList>
    </citation>
    <scope>NUCLEOTIDE SEQUENCE [LARGE SCALE GENOMIC DNA]</scope>
    <source>
        <strain evidence="4">NZE10 / CBS 128990</strain>
    </source>
</reference>
<name>N1PQE8_DOTSN</name>
<dbReference type="EMBL" id="KB446538">
    <property type="protein sequence ID" value="EME45666.1"/>
    <property type="molecule type" value="Genomic_DNA"/>
</dbReference>
<dbReference type="OrthoDB" id="420187at2759"/>
<dbReference type="STRING" id="675120.N1PQE8"/>
<dbReference type="eggNOG" id="KOG1863">
    <property type="taxonomic scope" value="Eukaryota"/>
</dbReference>
<feature type="region of interest" description="Disordered" evidence="1">
    <location>
        <begin position="1831"/>
        <end position="1854"/>
    </location>
</feature>
<dbReference type="GO" id="GO:0005634">
    <property type="term" value="C:nucleus"/>
    <property type="evidence" value="ECO:0007669"/>
    <property type="project" value="TreeGrafter"/>
</dbReference>
<accession>N1PQE8</accession>
<evidence type="ECO:0000256" key="1">
    <source>
        <dbReference type="SAM" id="MobiDB-lite"/>
    </source>
</evidence>
<dbReference type="PANTHER" id="PTHR24006:SF827">
    <property type="entry name" value="UBIQUITIN CARBOXYL-TERMINAL HYDROLASE 34"/>
    <property type="match status" value="1"/>
</dbReference>
<evidence type="ECO:0000259" key="2">
    <source>
        <dbReference type="PROSITE" id="PS50235"/>
    </source>
</evidence>
<dbReference type="HOGENOM" id="CLU_229926_0_0_1"/>
<dbReference type="PROSITE" id="PS00973">
    <property type="entry name" value="USP_2"/>
    <property type="match status" value="1"/>
</dbReference>
<gene>
    <name evidence="3" type="ORF">DOTSEDRAFT_43946</name>
</gene>
<feature type="compositionally biased region" description="Basic and acidic residues" evidence="1">
    <location>
        <begin position="1843"/>
        <end position="1853"/>
    </location>
</feature>
<dbReference type="SUPFAM" id="SSF54001">
    <property type="entry name" value="Cysteine proteinases"/>
    <property type="match status" value="1"/>
</dbReference>
<organism evidence="3 4">
    <name type="scientific">Dothistroma septosporum (strain NZE10 / CBS 128990)</name>
    <name type="common">Red band needle blight fungus</name>
    <name type="synonym">Mycosphaerella pini</name>
    <dbReference type="NCBI Taxonomy" id="675120"/>
    <lineage>
        <taxon>Eukaryota</taxon>
        <taxon>Fungi</taxon>
        <taxon>Dikarya</taxon>
        <taxon>Ascomycota</taxon>
        <taxon>Pezizomycotina</taxon>
        <taxon>Dothideomycetes</taxon>
        <taxon>Dothideomycetidae</taxon>
        <taxon>Mycosphaerellales</taxon>
        <taxon>Mycosphaerellaceae</taxon>
        <taxon>Dothistroma</taxon>
    </lineage>
</organism>
<dbReference type="GO" id="GO:0016579">
    <property type="term" value="P:protein deubiquitination"/>
    <property type="evidence" value="ECO:0007669"/>
    <property type="project" value="InterPro"/>
</dbReference>
<dbReference type="InterPro" id="IPR028889">
    <property type="entry name" value="USP"/>
</dbReference>
<dbReference type="Pfam" id="PF00443">
    <property type="entry name" value="UCH"/>
    <property type="match status" value="1"/>
</dbReference>
<dbReference type="InterPro" id="IPR050164">
    <property type="entry name" value="Peptidase_C19"/>
</dbReference>
<dbReference type="Gene3D" id="3.90.70.10">
    <property type="entry name" value="Cysteine proteinases"/>
    <property type="match status" value="1"/>
</dbReference>
<proteinExistence type="predicted"/>